<dbReference type="InterPro" id="IPR013087">
    <property type="entry name" value="Znf_C2H2_type"/>
</dbReference>
<dbReference type="EMBL" id="CAXKWB010015797">
    <property type="protein sequence ID" value="CAL4114480.1"/>
    <property type="molecule type" value="Genomic_DNA"/>
</dbReference>
<organism evidence="7 8">
    <name type="scientific">Meganyctiphanes norvegica</name>
    <name type="common">Northern krill</name>
    <name type="synonym">Thysanopoda norvegica</name>
    <dbReference type="NCBI Taxonomy" id="48144"/>
    <lineage>
        <taxon>Eukaryota</taxon>
        <taxon>Metazoa</taxon>
        <taxon>Ecdysozoa</taxon>
        <taxon>Arthropoda</taxon>
        <taxon>Crustacea</taxon>
        <taxon>Multicrustacea</taxon>
        <taxon>Malacostraca</taxon>
        <taxon>Eumalacostraca</taxon>
        <taxon>Eucarida</taxon>
        <taxon>Euphausiacea</taxon>
        <taxon>Euphausiidae</taxon>
        <taxon>Meganyctiphanes</taxon>
    </lineage>
</organism>
<evidence type="ECO:0000259" key="6">
    <source>
        <dbReference type="PROSITE" id="PS50157"/>
    </source>
</evidence>
<gene>
    <name evidence="7" type="ORF">MNOR_LOCUS20437</name>
</gene>
<evidence type="ECO:0000256" key="2">
    <source>
        <dbReference type="ARBA" id="ARBA00022771"/>
    </source>
</evidence>
<comment type="caution">
    <text evidence="7">The sequence shown here is derived from an EMBL/GenBank/DDBJ whole genome shotgun (WGS) entry which is preliminary data.</text>
</comment>
<protein>
    <recommendedName>
        <fullName evidence="6">C2H2-type domain-containing protein</fullName>
    </recommendedName>
</protein>
<evidence type="ECO:0000313" key="8">
    <source>
        <dbReference type="Proteomes" id="UP001497623"/>
    </source>
</evidence>
<reference evidence="7 8" key="1">
    <citation type="submission" date="2024-05" db="EMBL/GenBank/DDBJ databases">
        <authorList>
            <person name="Wallberg A."/>
        </authorList>
    </citation>
    <scope>NUCLEOTIDE SEQUENCE [LARGE SCALE GENOMIC DNA]</scope>
</reference>
<dbReference type="AlphaFoldDB" id="A0AAV2R417"/>
<sequence length="174" mass="20287">MSKRYLMPHDTESAKQAMKSFSELAYAVAYKEKFQAAVKLLYGSDFVITEDLSKRMQFACIICNREMNSENAMQEHYRSGPHQKNRDKRNRESGGASAAIDAYKYSKDSLQFRLLTSQTNPIGLQMVEEYRNDRNNSYYKCFLCGAHGKLSDMYNHIINKAHTEKYIKNYCSYY</sequence>
<feature type="region of interest" description="Disordered" evidence="5">
    <location>
        <begin position="73"/>
        <end position="93"/>
    </location>
</feature>
<keyword evidence="1" id="KW-0479">Metal-binding</keyword>
<dbReference type="PROSITE" id="PS00028">
    <property type="entry name" value="ZINC_FINGER_C2H2_1"/>
    <property type="match status" value="1"/>
</dbReference>
<dbReference type="Gene3D" id="3.30.160.60">
    <property type="entry name" value="Classic Zinc Finger"/>
    <property type="match status" value="1"/>
</dbReference>
<proteinExistence type="predicted"/>
<keyword evidence="2 4" id="KW-0863">Zinc-finger</keyword>
<accession>A0AAV2R417</accession>
<feature type="domain" description="C2H2-type" evidence="6">
    <location>
        <begin position="58"/>
        <end position="87"/>
    </location>
</feature>
<dbReference type="Proteomes" id="UP001497623">
    <property type="component" value="Unassembled WGS sequence"/>
</dbReference>
<name>A0AAV2R417_MEGNR</name>
<dbReference type="GO" id="GO:0008270">
    <property type="term" value="F:zinc ion binding"/>
    <property type="evidence" value="ECO:0007669"/>
    <property type="project" value="UniProtKB-KW"/>
</dbReference>
<dbReference type="InterPro" id="IPR036236">
    <property type="entry name" value="Znf_C2H2_sf"/>
</dbReference>
<dbReference type="InterPro" id="IPR022755">
    <property type="entry name" value="Znf_C2H2_jaz"/>
</dbReference>
<evidence type="ECO:0000256" key="3">
    <source>
        <dbReference type="ARBA" id="ARBA00022833"/>
    </source>
</evidence>
<evidence type="ECO:0000256" key="4">
    <source>
        <dbReference type="PROSITE-ProRule" id="PRU00042"/>
    </source>
</evidence>
<dbReference type="SUPFAM" id="SSF57667">
    <property type="entry name" value="beta-beta-alpha zinc fingers"/>
    <property type="match status" value="1"/>
</dbReference>
<evidence type="ECO:0000256" key="5">
    <source>
        <dbReference type="SAM" id="MobiDB-lite"/>
    </source>
</evidence>
<keyword evidence="3" id="KW-0862">Zinc</keyword>
<feature type="compositionally biased region" description="Basic residues" evidence="5">
    <location>
        <begin position="79"/>
        <end position="88"/>
    </location>
</feature>
<dbReference type="Pfam" id="PF12171">
    <property type="entry name" value="zf-C2H2_jaz"/>
    <property type="match status" value="1"/>
</dbReference>
<evidence type="ECO:0000313" key="7">
    <source>
        <dbReference type="EMBL" id="CAL4114480.1"/>
    </source>
</evidence>
<keyword evidence="8" id="KW-1185">Reference proteome</keyword>
<dbReference type="PROSITE" id="PS50157">
    <property type="entry name" value="ZINC_FINGER_C2H2_2"/>
    <property type="match status" value="1"/>
</dbReference>
<evidence type="ECO:0000256" key="1">
    <source>
        <dbReference type="ARBA" id="ARBA00022723"/>
    </source>
</evidence>